<dbReference type="GeneID" id="29989469"/>
<proteinExistence type="predicted"/>
<feature type="compositionally biased region" description="Basic and acidic residues" evidence="1">
    <location>
        <begin position="70"/>
        <end position="81"/>
    </location>
</feature>
<evidence type="ECO:0000313" key="3">
    <source>
        <dbReference type="Proteomes" id="UP000054821"/>
    </source>
</evidence>
<dbReference type="EMBL" id="JPDN02000004">
    <property type="protein sequence ID" value="PON29337.1"/>
    <property type="molecule type" value="Genomic_DNA"/>
</dbReference>
<dbReference type="Proteomes" id="UP000054821">
    <property type="component" value="Unassembled WGS sequence"/>
</dbReference>
<dbReference type="AlphaFoldDB" id="A0A2P4ZYG0"/>
<feature type="region of interest" description="Disordered" evidence="1">
    <location>
        <begin position="70"/>
        <end position="100"/>
    </location>
</feature>
<evidence type="ECO:0000313" key="2">
    <source>
        <dbReference type="EMBL" id="PON29337.1"/>
    </source>
</evidence>
<keyword evidence="3" id="KW-1185">Reference proteome</keyword>
<protein>
    <submittedName>
        <fullName evidence="2">Uncharacterized protein</fullName>
    </submittedName>
</protein>
<comment type="caution">
    <text evidence="2">The sequence shown here is derived from an EMBL/GenBank/DDBJ whole genome shotgun (WGS) entry which is preliminary data.</text>
</comment>
<accession>A0A2P4ZYG0</accession>
<reference evidence="2 3" key="1">
    <citation type="journal article" date="2016" name="Genome Announc.">
        <title>Draft Whole-Genome Sequence of Trichoderma gamsii T6085, a Promising Biocontrol Agent of Fusarium Head Blight on Wheat.</title>
        <authorList>
            <person name="Baroncelli R."/>
            <person name="Zapparata A."/>
            <person name="Piaggeschi G."/>
            <person name="Sarrocco S."/>
            <person name="Vannacci G."/>
        </authorList>
    </citation>
    <scope>NUCLEOTIDE SEQUENCE [LARGE SCALE GENOMIC DNA]</scope>
    <source>
        <strain evidence="2 3">T6085</strain>
    </source>
</reference>
<gene>
    <name evidence="2" type="ORF">TGAM01_v201586</name>
</gene>
<organism evidence="2 3">
    <name type="scientific">Trichoderma gamsii</name>
    <dbReference type="NCBI Taxonomy" id="398673"/>
    <lineage>
        <taxon>Eukaryota</taxon>
        <taxon>Fungi</taxon>
        <taxon>Dikarya</taxon>
        <taxon>Ascomycota</taxon>
        <taxon>Pezizomycotina</taxon>
        <taxon>Sordariomycetes</taxon>
        <taxon>Hypocreomycetidae</taxon>
        <taxon>Hypocreales</taxon>
        <taxon>Hypocreaceae</taxon>
        <taxon>Trichoderma</taxon>
    </lineage>
</organism>
<dbReference type="RefSeq" id="XP_018657365.1">
    <property type="nucleotide sequence ID" value="XM_018809386.1"/>
</dbReference>
<name>A0A2P4ZYG0_9HYPO</name>
<sequence length="100" mass="11465">MVSPRFRAVTRSFRHMPSYRRYLNANPITGRKERLDDLMPSLQYNASGQLILAPGEVFCRWRNDDGTLCKRESDDGGKAKDGGNGAGKYMKRFYANEEQE</sequence>
<evidence type="ECO:0000256" key="1">
    <source>
        <dbReference type="SAM" id="MobiDB-lite"/>
    </source>
</evidence>